<evidence type="ECO:0000256" key="3">
    <source>
        <dbReference type="ARBA" id="ARBA00007811"/>
    </source>
</evidence>
<feature type="transmembrane region" description="Helical" evidence="14">
    <location>
        <begin position="433"/>
        <end position="453"/>
    </location>
</feature>
<evidence type="ECO:0000313" key="17">
    <source>
        <dbReference type="EMBL" id="KAJ6223233.1"/>
    </source>
</evidence>
<dbReference type="GO" id="GO:0005789">
    <property type="term" value="C:endoplasmic reticulum membrane"/>
    <property type="evidence" value="ECO:0007669"/>
    <property type="project" value="UniProtKB-SubCell"/>
</dbReference>
<accession>A0A9Q0MBA2</accession>
<dbReference type="InterPro" id="IPR007482">
    <property type="entry name" value="Tyr_Pase-like_PTPLA"/>
</dbReference>
<evidence type="ECO:0000256" key="2">
    <source>
        <dbReference type="ARBA" id="ARBA00005194"/>
    </source>
</evidence>
<keyword evidence="18" id="KW-1185">Reference proteome</keyword>
<dbReference type="AlphaFoldDB" id="A0A9Q0MBA2"/>
<protein>
    <recommendedName>
        <fullName evidence="4 14">Very-long-chain (3R)-3-hydroxyacyl-CoA dehydratase</fullName>
        <ecNumber evidence="4 14">4.2.1.134</ecNumber>
    </recommendedName>
</protein>
<comment type="function">
    <text evidence="14">Catalyzes the third of the four reactions of the long-chain fatty acids elongation cycle. This endoplasmic reticulum-bound enzymatic process, allows the addition of two carbons to the chain of long- and very long-chain fatty acids/VLCFAs per cycle. This enzyme catalyzes the dehydration of the 3-hydroxyacyl-CoA intermediate into trans-2,3-enoyl-CoA, within each cycle of fatty acid elongation. Thereby, it participates to the production of VLCFAs of different chain lengths that are involved in multiple biological processes as precursors of membrane lipids and lipid mediators.</text>
</comment>
<dbReference type="PANTHER" id="PTHR11035">
    <property type="entry name" value="VERY-LONG-CHAIN (3R)-3-HYDROXYACYL-COA DEHYDRATASE"/>
    <property type="match status" value="1"/>
</dbReference>
<dbReference type="Pfam" id="PF11566">
    <property type="entry name" value="PI31_Prot_N"/>
    <property type="match status" value="1"/>
</dbReference>
<evidence type="ECO:0000256" key="14">
    <source>
        <dbReference type="RuleBase" id="RU363109"/>
    </source>
</evidence>
<evidence type="ECO:0000256" key="10">
    <source>
        <dbReference type="ARBA" id="ARBA00023136"/>
    </source>
</evidence>
<comment type="caution">
    <text evidence="14">Lacks conserved residue(s) required for the propagation of feature annotation.</text>
</comment>
<keyword evidence="8 14" id="KW-1133">Transmembrane helix</keyword>
<keyword evidence="14" id="KW-0256">Endoplasmic reticulum</keyword>
<feature type="transmembrane region" description="Helical" evidence="14">
    <location>
        <begin position="474"/>
        <end position="498"/>
    </location>
</feature>
<dbReference type="EC" id="4.2.1.134" evidence="4 14"/>
<evidence type="ECO:0000313" key="18">
    <source>
        <dbReference type="Proteomes" id="UP001142055"/>
    </source>
</evidence>
<comment type="caution">
    <text evidence="17">The sequence shown here is derived from an EMBL/GenBank/DDBJ whole genome shotgun (WGS) entry which is preliminary data.</text>
</comment>
<comment type="catalytic activity">
    <reaction evidence="13 14">
        <text>a very-long-chain (3R)-3-hydroxyacyl-CoA = a very-long-chain (2E)-enoyl-CoA + H2O</text>
        <dbReference type="Rhea" id="RHEA:45812"/>
        <dbReference type="ChEBI" id="CHEBI:15377"/>
        <dbReference type="ChEBI" id="CHEBI:83728"/>
        <dbReference type="ChEBI" id="CHEBI:85440"/>
        <dbReference type="EC" id="4.2.1.134"/>
    </reaction>
</comment>
<feature type="region of interest" description="Disordered" evidence="15">
    <location>
        <begin position="221"/>
        <end position="289"/>
    </location>
</feature>
<organism evidence="17 18">
    <name type="scientific">Blomia tropicalis</name>
    <name type="common">Mite</name>
    <dbReference type="NCBI Taxonomy" id="40697"/>
    <lineage>
        <taxon>Eukaryota</taxon>
        <taxon>Metazoa</taxon>
        <taxon>Ecdysozoa</taxon>
        <taxon>Arthropoda</taxon>
        <taxon>Chelicerata</taxon>
        <taxon>Arachnida</taxon>
        <taxon>Acari</taxon>
        <taxon>Acariformes</taxon>
        <taxon>Sarcoptiformes</taxon>
        <taxon>Astigmata</taxon>
        <taxon>Glycyphagoidea</taxon>
        <taxon>Echimyopodidae</taxon>
        <taxon>Blomia</taxon>
    </lineage>
</organism>
<dbReference type="InterPro" id="IPR021625">
    <property type="entry name" value="PI31_Prot_N"/>
</dbReference>
<comment type="similarity">
    <text evidence="3 14">Belongs to the very long-chain fatty acids dehydratase HACD family.</text>
</comment>
<evidence type="ECO:0000256" key="12">
    <source>
        <dbReference type="ARBA" id="ARBA00023239"/>
    </source>
</evidence>
<dbReference type="PANTHER" id="PTHR11035:SF3">
    <property type="entry name" value="VERY-LONG-CHAIN (3R)-3-HYDROXYACYL-COA DEHYDRATASE"/>
    <property type="match status" value="1"/>
</dbReference>
<feature type="compositionally biased region" description="Low complexity" evidence="15">
    <location>
        <begin position="271"/>
        <end position="287"/>
    </location>
</feature>
<keyword evidence="6 14" id="KW-0812">Transmembrane</keyword>
<keyword evidence="9 14" id="KW-0443">Lipid metabolism</keyword>
<evidence type="ECO:0000256" key="11">
    <source>
        <dbReference type="ARBA" id="ARBA00023160"/>
    </source>
</evidence>
<evidence type="ECO:0000256" key="1">
    <source>
        <dbReference type="ARBA" id="ARBA00004141"/>
    </source>
</evidence>
<dbReference type="Pfam" id="PF04387">
    <property type="entry name" value="PTPLA"/>
    <property type="match status" value="1"/>
</dbReference>
<evidence type="ECO:0000256" key="15">
    <source>
        <dbReference type="SAM" id="MobiDB-lite"/>
    </source>
</evidence>
<comment type="subcellular location">
    <subcellularLocation>
        <location evidence="14">Endoplasmic reticulum membrane</location>
        <topology evidence="14">Multi-pass membrane protein</topology>
    </subcellularLocation>
    <subcellularLocation>
        <location evidence="1">Membrane</location>
        <topology evidence="1">Multi-pass membrane protein</topology>
    </subcellularLocation>
</comment>
<feature type="transmembrane region" description="Helical" evidence="14">
    <location>
        <begin position="394"/>
        <end position="413"/>
    </location>
</feature>
<reference evidence="17" key="1">
    <citation type="submission" date="2022-12" db="EMBL/GenBank/DDBJ databases">
        <title>Genome assemblies of Blomia tropicalis.</title>
        <authorList>
            <person name="Cui Y."/>
        </authorList>
    </citation>
    <scope>NUCLEOTIDE SEQUENCE</scope>
    <source>
        <tissue evidence="17">Adult mites</tissue>
    </source>
</reference>
<dbReference type="GO" id="GO:0042761">
    <property type="term" value="P:very long-chain fatty acid biosynthetic process"/>
    <property type="evidence" value="ECO:0007669"/>
    <property type="project" value="TreeGrafter"/>
</dbReference>
<evidence type="ECO:0000256" key="8">
    <source>
        <dbReference type="ARBA" id="ARBA00022989"/>
    </source>
</evidence>
<sequence>MKGFEIFFESIKSQLGSKLDVITSVIHFMLVNDDFVCLGVGEEITESDKNNGGSELLPTNWNQNQSVYSLKYHSVKPDKLNLLLKGVVAGDRFIISLLPINSSNNVHSVGLKRDQYVTDNFKGNYSEVFVNGNVDSLGDFLSKNLLNKLRESVVPSSKEGQGQEENKSNLLETSPFSYIPHSGVPSYDPFQPFPDIGRRDLDPFAPGSGIGGGGMFFQPFPRQPGPQYDPNFGIRPGSIPPGARFDPTGPLRPNGRFRNPNPDHFPPPDQSTSCVRMSSSSGTSSSTKVKKPQSLGAKLYLTGYNAVQFFGWGYGLVLAIQFLITSGKGNNFRLLWEHCSTVLTIFQTLQLIEVGHAAVRLVPSSPIQTFIQILSRLVLVWGVLIPVPESRHSIGVPMLIIAWCIAECTRYFYYGFHLHNAAPYFATWLRYTLFIVLYPLGVSGELFTTYSSLKTISAKKMWSIELPNAFNISFYYDYILIAFMLSYIHFFPQLYFFMLAQRKKFLGPNKSEKKSH</sequence>
<dbReference type="EMBL" id="JAPWDV010000001">
    <property type="protein sequence ID" value="KAJ6223233.1"/>
    <property type="molecule type" value="Genomic_DNA"/>
</dbReference>
<proteinExistence type="inferred from homology"/>
<evidence type="ECO:0000256" key="6">
    <source>
        <dbReference type="ARBA" id="ARBA00022692"/>
    </source>
</evidence>
<evidence type="ECO:0000256" key="13">
    <source>
        <dbReference type="ARBA" id="ARBA00036671"/>
    </source>
</evidence>
<keyword evidence="7 14" id="KW-0276">Fatty acid metabolism</keyword>
<keyword evidence="10 14" id="KW-0472">Membrane</keyword>
<evidence type="ECO:0000256" key="5">
    <source>
        <dbReference type="ARBA" id="ARBA00022516"/>
    </source>
</evidence>
<evidence type="ECO:0000256" key="4">
    <source>
        <dbReference type="ARBA" id="ARBA00013122"/>
    </source>
</evidence>
<evidence type="ECO:0000259" key="16">
    <source>
        <dbReference type="Pfam" id="PF11566"/>
    </source>
</evidence>
<keyword evidence="12 14" id="KW-0456">Lyase</keyword>
<gene>
    <name evidence="17" type="ORF">RDWZM_001778</name>
</gene>
<dbReference type="Proteomes" id="UP001142055">
    <property type="component" value="Chromosome 1"/>
</dbReference>
<comment type="pathway">
    <text evidence="2 14">Lipid metabolism; fatty acid biosynthesis.</text>
</comment>
<dbReference type="GO" id="GO:0030148">
    <property type="term" value="P:sphingolipid biosynthetic process"/>
    <property type="evidence" value="ECO:0007669"/>
    <property type="project" value="TreeGrafter"/>
</dbReference>
<feature type="region of interest" description="Disordered" evidence="15">
    <location>
        <begin position="153"/>
        <end position="174"/>
    </location>
</feature>
<keyword evidence="5 14" id="KW-0444">Lipid biosynthesis</keyword>
<dbReference type="GO" id="GO:0102158">
    <property type="term" value="F:very-long-chain (3R)-3-hydroxyacyl-CoA dehydratase activity"/>
    <property type="evidence" value="ECO:0007669"/>
    <property type="project" value="UniProtKB-EC"/>
</dbReference>
<dbReference type="Gene3D" id="3.40.1000.30">
    <property type="match status" value="1"/>
</dbReference>
<evidence type="ECO:0000256" key="7">
    <source>
        <dbReference type="ARBA" id="ARBA00022832"/>
    </source>
</evidence>
<keyword evidence="11 14" id="KW-0275">Fatty acid biosynthesis</keyword>
<dbReference type="GO" id="GO:0030497">
    <property type="term" value="P:fatty acid elongation"/>
    <property type="evidence" value="ECO:0007669"/>
    <property type="project" value="TreeGrafter"/>
</dbReference>
<name>A0A9Q0MBA2_BLOTA</name>
<feature type="domain" description="PI31 proteasome regulator N-terminal" evidence="16">
    <location>
        <begin position="12"/>
        <end position="151"/>
    </location>
</feature>
<evidence type="ECO:0000256" key="9">
    <source>
        <dbReference type="ARBA" id="ARBA00023098"/>
    </source>
</evidence>